<comment type="similarity">
    <text evidence="7">Belongs to the methyl-accepting chemotaxis (MCP) protein family.</text>
</comment>
<keyword evidence="3 10" id="KW-0812">Transmembrane</keyword>
<dbReference type="InterPro" id="IPR033480">
    <property type="entry name" value="sCache_2"/>
</dbReference>
<evidence type="ECO:0000256" key="6">
    <source>
        <dbReference type="ARBA" id="ARBA00023224"/>
    </source>
</evidence>
<dbReference type="Pfam" id="PF00672">
    <property type="entry name" value="HAMP"/>
    <property type="match status" value="1"/>
</dbReference>
<dbReference type="InterPro" id="IPR004089">
    <property type="entry name" value="MCPsignal_dom"/>
</dbReference>
<evidence type="ECO:0000256" key="8">
    <source>
        <dbReference type="PROSITE-ProRule" id="PRU00284"/>
    </source>
</evidence>
<evidence type="ECO:0000313" key="13">
    <source>
        <dbReference type="EMBL" id="MBG3876530.1"/>
    </source>
</evidence>
<protein>
    <submittedName>
        <fullName evidence="13">HAMP domain-containing protein</fullName>
    </submittedName>
</protein>
<evidence type="ECO:0000259" key="11">
    <source>
        <dbReference type="PROSITE" id="PS50111"/>
    </source>
</evidence>
<evidence type="ECO:0000313" key="14">
    <source>
        <dbReference type="Proteomes" id="UP001194469"/>
    </source>
</evidence>
<dbReference type="Pfam" id="PF08269">
    <property type="entry name" value="dCache_2"/>
    <property type="match status" value="1"/>
</dbReference>
<dbReference type="Proteomes" id="UP001194469">
    <property type="component" value="Unassembled WGS sequence"/>
</dbReference>
<evidence type="ECO:0000256" key="10">
    <source>
        <dbReference type="SAM" id="Phobius"/>
    </source>
</evidence>
<dbReference type="SMART" id="SM01049">
    <property type="entry name" value="Cache_2"/>
    <property type="match status" value="1"/>
</dbReference>
<keyword evidence="4 10" id="KW-1133">Transmembrane helix</keyword>
<comment type="subcellular location">
    <subcellularLocation>
        <location evidence="1">Cell membrane</location>
        <topology evidence="1">Multi-pass membrane protein</topology>
    </subcellularLocation>
</comment>
<comment type="caution">
    <text evidence="13">The sequence shown here is derived from an EMBL/GenBank/DDBJ whole genome shotgun (WGS) entry which is preliminary data.</text>
</comment>
<dbReference type="SMART" id="SM00304">
    <property type="entry name" value="HAMP"/>
    <property type="match status" value="1"/>
</dbReference>
<dbReference type="SMART" id="SM00283">
    <property type="entry name" value="MA"/>
    <property type="match status" value="1"/>
</dbReference>
<evidence type="ECO:0000259" key="12">
    <source>
        <dbReference type="PROSITE" id="PS50885"/>
    </source>
</evidence>
<dbReference type="InterPro" id="IPR004010">
    <property type="entry name" value="Double_Cache_2"/>
</dbReference>
<dbReference type="Gene3D" id="1.10.8.500">
    <property type="entry name" value="HAMP domain in histidine kinase"/>
    <property type="match status" value="1"/>
</dbReference>
<keyword evidence="9" id="KW-0175">Coiled coil</keyword>
<dbReference type="EMBL" id="VRYY01000122">
    <property type="protein sequence ID" value="MBG3876530.1"/>
    <property type="molecule type" value="Genomic_DNA"/>
</dbReference>
<evidence type="ECO:0000256" key="2">
    <source>
        <dbReference type="ARBA" id="ARBA00022475"/>
    </source>
</evidence>
<keyword evidence="6 8" id="KW-0807">Transducer</keyword>
<evidence type="ECO:0000256" key="1">
    <source>
        <dbReference type="ARBA" id="ARBA00004651"/>
    </source>
</evidence>
<gene>
    <name evidence="13" type="ORF">FVW20_05680</name>
</gene>
<dbReference type="Gene3D" id="1.10.287.950">
    <property type="entry name" value="Methyl-accepting chemotaxis protein"/>
    <property type="match status" value="1"/>
</dbReference>
<dbReference type="PANTHER" id="PTHR32089">
    <property type="entry name" value="METHYL-ACCEPTING CHEMOTAXIS PROTEIN MCPB"/>
    <property type="match status" value="1"/>
</dbReference>
<dbReference type="CDD" id="cd11386">
    <property type="entry name" value="MCP_signal"/>
    <property type="match status" value="1"/>
</dbReference>
<dbReference type="CDD" id="cd06225">
    <property type="entry name" value="HAMP"/>
    <property type="match status" value="1"/>
</dbReference>
<feature type="domain" description="Methyl-accepting transducer" evidence="11">
    <location>
        <begin position="332"/>
        <end position="568"/>
    </location>
</feature>
<organism evidence="13 14">
    <name type="scientific">Nitratidesulfovibrio oxamicus</name>
    <dbReference type="NCBI Taxonomy" id="32016"/>
    <lineage>
        <taxon>Bacteria</taxon>
        <taxon>Pseudomonadati</taxon>
        <taxon>Thermodesulfobacteriota</taxon>
        <taxon>Desulfovibrionia</taxon>
        <taxon>Desulfovibrionales</taxon>
        <taxon>Desulfovibrionaceae</taxon>
        <taxon>Nitratidesulfovibrio</taxon>
    </lineage>
</organism>
<proteinExistence type="inferred from homology"/>
<dbReference type="PROSITE" id="PS50111">
    <property type="entry name" value="CHEMOTAXIS_TRANSDUC_2"/>
    <property type="match status" value="1"/>
</dbReference>
<dbReference type="Gene3D" id="3.30.450.20">
    <property type="entry name" value="PAS domain"/>
    <property type="match status" value="1"/>
</dbReference>
<dbReference type="InterPro" id="IPR003660">
    <property type="entry name" value="HAMP_dom"/>
</dbReference>
<feature type="coiled-coil region" evidence="9">
    <location>
        <begin position="578"/>
        <end position="605"/>
    </location>
</feature>
<evidence type="ECO:0000256" key="3">
    <source>
        <dbReference type="ARBA" id="ARBA00022692"/>
    </source>
</evidence>
<dbReference type="Pfam" id="PF00015">
    <property type="entry name" value="MCPsignal"/>
    <property type="match status" value="1"/>
</dbReference>
<evidence type="ECO:0000256" key="9">
    <source>
        <dbReference type="SAM" id="Coils"/>
    </source>
</evidence>
<evidence type="ECO:0000256" key="5">
    <source>
        <dbReference type="ARBA" id="ARBA00023136"/>
    </source>
</evidence>
<dbReference type="SUPFAM" id="SSF58104">
    <property type="entry name" value="Methyl-accepting chemotaxis protein (MCP) signaling domain"/>
    <property type="match status" value="1"/>
</dbReference>
<dbReference type="PANTHER" id="PTHR32089:SF112">
    <property type="entry name" value="LYSOZYME-LIKE PROTEIN-RELATED"/>
    <property type="match status" value="1"/>
</dbReference>
<evidence type="ECO:0000256" key="4">
    <source>
        <dbReference type="ARBA" id="ARBA00022989"/>
    </source>
</evidence>
<feature type="transmembrane region" description="Helical" evidence="10">
    <location>
        <begin position="210"/>
        <end position="232"/>
    </location>
</feature>
<reference evidence="13 14" key="1">
    <citation type="submission" date="2019-08" db="EMBL/GenBank/DDBJ databases">
        <authorList>
            <person name="Luo N."/>
        </authorList>
    </citation>
    <scope>NUCLEOTIDE SEQUENCE [LARGE SCALE GENOMIC DNA]</scope>
    <source>
        <strain evidence="13 14">NCIMB 9442</strain>
    </source>
</reference>
<keyword evidence="2" id="KW-1003">Cell membrane</keyword>
<sequence length="607" mass="64694">MFRNFSIGARVIALLVFMVLFVAGVVAAFVSTIGTVKDHGVTETQQVMLEEEKAKLQVATHSVALALGQLLADVPADAGEAARIEMVRKAIDTIRFEKDQSGYYFVYQGTTNVALPPNKSVQGKDLSENKDKNGVYFVRELAQRAASGGGFVEYIFPKPGKGDQPKLAYAEMIPGTKFWIGTGVYIDNIDEAKAAINANLEGLARKALTWQLSVMAAILVLVVIPVCIMLIASIVRPLREATGAAQAVAEGNLDVRIEARGRDEISVLQAALNTMVTTLKNNIADITEKQREAGRQADAARASAQQAEEAMAKAAVATREGILTAAERLDGVVRAIDHAADDISRRSEEISRGTDTQMARINETATAMEEMNATVLEVARNAGRAADQTEASRTKADEGSGMVGQTVKAMQDLKGLASNLKDNMHRRGQQSEAIGHVMNVINDIADQTNLLALNAAIEAARAGDAGRGFAVVADEVRKLAEKTMGATKEVGDSIKAIQDLARTNVTGMDDAVNAIDGAARLSGSSGELLQQIVTMAHDAAGQVQAIATAAEEQSAASEEITRSVEEIDRIARENGTLVNATNTDLRNLADQAAELRRLIEGMKKEAA</sequence>
<dbReference type="PROSITE" id="PS50885">
    <property type="entry name" value="HAMP"/>
    <property type="match status" value="1"/>
</dbReference>
<feature type="domain" description="HAMP" evidence="12">
    <location>
        <begin position="232"/>
        <end position="284"/>
    </location>
</feature>
<accession>A0ABS0J2U8</accession>
<evidence type="ECO:0000256" key="7">
    <source>
        <dbReference type="ARBA" id="ARBA00029447"/>
    </source>
</evidence>
<dbReference type="RefSeq" id="WP_196608666.1">
    <property type="nucleotide sequence ID" value="NZ_VRYY01000122.1"/>
</dbReference>
<keyword evidence="14" id="KW-1185">Reference proteome</keyword>
<keyword evidence="5 10" id="KW-0472">Membrane</keyword>
<name>A0ABS0J2U8_9BACT</name>